<dbReference type="Proteomes" id="UP000318288">
    <property type="component" value="Unassembled WGS sequence"/>
</dbReference>
<dbReference type="InterPro" id="IPR001623">
    <property type="entry name" value="DnaJ_domain"/>
</dbReference>
<feature type="region of interest" description="Disordered" evidence="1">
    <location>
        <begin position="198"/>
        <end position="257"/>
    </location>
</feature>
<feature type="transmembrane region" description="Helical" evidence="2">
    <location>
        <begin position="140"/>
        <end position="160"/>
    </location>
</feature>
<reference evidence="4 5" key="1">
    <citation type="submission" date="2019-02" db="EMBL/GenBank/DDBJ databases">
        <title>Deep-cultivation of Planctomycetes and their phenomic and genomic characterization uncovers novel biology.</title>
        <authorList>
            <person name="Wiegand S."/>
            <person name="Jogler M."/>
            <person name="Boedeker C."/>
            <person name="Pinto D."/>
            <person name="Vollmers J."/>
            <person name="Rivas-Marin E."/>
            <person name="Kohn T."/>
            <person name="Peeters S.H."/>
            <person name="Heuer A."/>
            <person name="Rast P."/>
            <person name="Oberbeckmann S."/>
            <person name="Bunk B."/>
            <person name="Jeske O."/>
            <person name="Meyerdierks A."/>
            <person name="Storesund J.E."/>
            <person name="Kallscheuer N."/>
            <person name="Luecker S."/>
            <person name="Lage O.M."/>
            <person name="Pohl T."/>
            <person name="Merkel B.J."/>
            <person name="Hornburger P."/>
            <person name="Mueller R.-W."/>
            <person name="Bruemmer F."/>
            <person name="Labrenz M."/>
            <person name="Spormann A.M."/>
            <person name="Op Den Camp H."/>
            <person name="Overmann J."/>
            <person name="Amann R."/>
            <person name="Jetten M.S.M."/>
            <person name="Mascher T."/>
            <person name="Medema M.H."/>
            <person name="Devos D.P."/>
            <person name="Kaster A.-K."/>
            <person name="Ovreas L."/>
            <person name="Rohde M."/>
            <person name="Galperin M.Y."/>
            <person name="Jogler C."/>
        </authorList>
    </citation>
    <scope>NUCLEOTIDE SEQUENCE [LARGE SCALE GENOMIC DNA]</scope>
    <source>
        <strain evidence="4 5">Poly51</strain>
    </source>
</reference>
<accession>A0A5C6FGD4</accession>
<keyword evidence="2" id="KW-1133">Transmembrane helix</keyword>
<dbReference type="SUPFAM" id="SSF46565">
    <property type="entry name" value="Chaperone J-domain"/>
    <property type="match status" value="1"/>
</dbReference>
<keyword evidence="2" id="KW-0472">Membrane</keyword>
<keyword evidence="5" id="KW-1185">Reference proteome</keyword>
<evidence type="ECO:0000259" key="3">
    <source>
        <dbReference type="PROSITE" id="PS50076"/>
    </source>
</evidence>
<feature type="compositionally biased region" description="Basic and acidic residues" evidence="1">
    <location>
        <begin position="247"/>
        <end position="257"/>
    </location>
</feature>
<dbReference type="OrthoDB" id="291302at2"/>
<dbReference type="Gene3D" id="1.10.287.110">
    <property type="entry name" value="DnaJ domain"/>
    <property type="match status" value="1"/>
</dbReference>
<evidence type="ECO:0000256" key="1">
    <source>
        <dbReference type="SAM" id="MobiDB-lite"/>
    </source>
</evidence>
<name>A0A5C6FGD4_9BACT</name>
<dbReference type="EMBL" id="SJPW01000002">
    <property type="protein sequence ID" value="TWU59234.1"/>
    <property type="molecule type" value="Genomic_DNA"/>
</dbReference>
<dbReference type="PROSITE" id="PS50076">
    <property type="entry name" value="DNAJ_2"/>
    <property type="match status" value="1"/>
</dbReference>
<feature type="compositionally biased region" description="Basic residues" evidence="1">
    <location>
        <begin position="232"/>
        <end position="246"/>
    </location>
</feature>
<dbReference type="AlphaFoldDB" id="A0A5C6FGD4"/>
<sequence length="257" mass="27890">MADRQPAGNHYAKFLGIVSDSVPPDHYALLGLERFESDVAKIDQAAKQQAARLHQLASGPDRATIQELMGRVAVARRSLTNPDQKRKYDAQLRNPTAHVDAGNRDAAAVSPIAISTGTSAANTKSVARPRQPPRGLARHWTAVMTGTMLIVVIFLAYILMSRIGSSSLTAEPGPSSPAGIEAQRTQVLERLGKPIQQAELAKQAPEKVPEQTAKQQTEQQTEQQAKAAQAVKIRRAKRRAAAAKRKKEVEAMQNAEK</sequence>
<organism evidence="4 5">
    <name type="scientific">Rubripirellula tenax</name>
    <dbReference type="NCBI Taxonomy" id="2528015"/>
    <lineage>
        <taxon>Bacteria</taxon>
        <taxon>Pseudomonadati</taxon>
        <taxon>Planctomycetota</taxon>
        <taxon>Planctomycetia</taxon>
        <taxon>Pirellulales</taxon>
        <taxon>Pirellulaceae</taxon>
        <taxon>Rubripirellula</taxon>
    </lineage>
</organism>
<gene>
    <name evidence="4" type="ORF">Poly51_20200</name>
</gene>
<evidence type="ECO:0000313" key="5">
    <source>
        <dbReference type="Proteomes" id="UP000318288"/>
    </source>
</evidence>
<protein>
    <recommendedName>
        <fullName evidence="3">J domain-containing protein</fullName>
    </recommendedName>
</protein>
<feature type="domain" description="J" evidence="3">
    <location>
        <begin position="25"/>
        <end position="92"/>
    </location>
</feature>
<feature type="compositionally biased region" description="Low complexity" evidence="1">
    <location>
        <begin position="210"/>
        <end position="231"/>
    </location>
</feature>
<dbReference type="InterPro" id="IPR036869">
    <property type="entry name" value="J_dom_sf"/>
</dbReference>
<evidence type="ECO:0000256" key="2">
    <source>
        <dbReference type="SAM" id="Phobius"/>
    </source>
</evidence>
<proteinExistence type="predicted"/>
<keyword evidence="2" id="KW-0812">Transmembrane</keyword>
<comment type="caution">
    <text evidence="4">The sequence shown here is derived from an EMBL/GenBank/DDBJ whole genome shotgun (WGS) entry which is preliminary data.</text>
</comment>
<dbReference type="RefSeq" id="WP_146456691.1">
    <property type="nucleotide sequence ID" value="NZ_SJPW01000002.1"/>
</dbReference>
<evidence type="ECO:0000313" key="4">
    <source>
        <dbReference type="EMBL" id="TWU59234.1"/>
    </source>
</evidence>